<protein>
    <submittedName>
        <fullName evidence="2">Pentapeptide repeat-containing protein</fullName>
    </submittedName>
</protein>
<dbReference type="SUPFAM" id="SSF50998">
    <property type="entry name" value="Quinoprotein alcohol dehydrogenase-like"/>
    <property type="match status" value="1"/>
</dbReference>
<comment type="caution">
    <text evidence="2">The sequence shown here is derived from an EMBL/GenBank/DDBJ whole genome shotgun (WGS) entry which is preliminary data.</text>
</comment>
<keyword evidence="3" id="KW-1185">Reference proteome</keyword>
<gene>
    <name evidence="2" type="ORF">SYV04_42555</name>
</gene>
<accession>A0ABU5HIT3</accession>
<dbReference type="PANTHER" id="PTHR19879:SF9">
    <property type="entry name" value="TRANSCRIPTION INITIATION FACTOR TFIID SUBUNIT 5"/>
    <property type="match status" value="1"/>
</dbReference>
<name>A0ABU5HIT3_9BACT</name>
<dbReference type="RefSeq" id="WP_321551857.1">
    <property type="nucleotide sequence ID" value="NZ_JAXIVS010000028.1"/>
</dbReference>
<dbReference type="SUPFAM" id="SSF141571">
    <property type="entry name" value="Pentapeptide repeat-like"/>
    <property type="match status" value="1"/>
</dbReference>
<dbReference type="InterPro" id="IPR015943">
    <property type="entry name" value="WD40/YVTN_repeat-like_dom_sf"/>
</dbReference>
<dbReference type="InterPro" id="IPR011047">
    <property type="entry name" value="Quinoprotein_ADH-like_sf"/>
</dbReference>
<dbReference type="InterPro" id="IPR001680">
    <property type="entry name" value="WD40_rpt"/>
</dbReference>
<dbReference type="PANTHER" id="PTHR19879">
    <property type="entry name" value="TRANSCRIPTION INITIATION FACTOR TFIID"/>
    <property type="match status" value="1"/>
</dbReference>
<dbReference type="Gene3D" id="2.160.20.80">
    <property type="entry name" value="E3 ubiquitin-protein ligase SopA"/>
    <property type="match status" value="1"/>
</dbReference>
<evidence type="ECO:0000256" key="1">
    <source>
        <dbReference type="PROSITE-ProRule" id="PRU00221"/>
    </source>
</evidence>
<dbReference type="Pfam" id="PF00805">
    <property type="entry name" value="Pentapeptide"/>
    <property type="match status" value="2"/>
</dbReference>
<dbReference type="SMART" id="SM00320">
    <property type="entry name" value="WD40"/>
    <property type="match status" value="5"/>
</dbReference>
<feature type="repeat" description="WD" evidence="1">
    <location>
        <begin position="278"/>
        <end position="308"/>
    </location>
</feature>
<dbReference type="Proteomes" id="UP001291309">
    <property type="component" value="Unassembled WGS sequence"/>
</dbReference>
<feature type="repeat" description="WD" evidence="1">
    <location>
        <begin position="134"/>
        <end position="175"/>
    </location>
</feature>
<dbReference type="EMBL" id="JAXIVS010000028">
    <property type="protein sequence ID" value="MDY7233146.1"/>
    <property type="molecule type" value="Genomic_DNA"/>
</dbReference>
<dbReference type="Gene3D" id="2.130.10.10">
    <property type="entry name" value="YVTN repeat-like/Quinoprotein amine dehydrogenase"/>
    <property type="match status" value="3"/>
</dbReference>
<dbReference type="InterPro" id="IPR001646">
    <property type="entry name" value="5peptide_repeat"/>
</dbReference>
<sequence>MPTRRVHGASCFNAPGTFAGIAFSPDSRTLVALLPGEDSTRCVSFAVDSGAVVAQREIKGLWRHVRVLPGGDLIVSSWGKVRRLSPSGKTVWTVEGEQALHLGAVSPDGSLLATVKGASAQVRETKRGTVVHTVREKEGDLYAVAFSADGGLLATGSSKGMVRLYDARKGKEQAKRKSNKVISLAFSPGGELLLVGQGTGKVELWQVNALRPVSSFVGYHGFEQGGGAGCRWVCFSPDGKRAFSLGNERRLRSWSIPGGGKGPAIEVPGRHEQGSVTALSPDGRWLATGSTPGALSVWSTKDGEPVVKNAVQAPIQGLALTPRAVVAASMSSYASWARSTGAMTEIPAVFPPTDVKGLSSGLLVRLDYQSIFVGKTLDPKADSAFELSEYASGALSLSRGGTLLAAPAQNNVELWELKRGVCLATLPHAERTMACAFGPKDAWLVTADEALHLWRLGKTPEVIRDIVIDSGGSDTIVRGLAVSERGWIAVSVDGSDNNASAESSLLVVDPRSGETVARLERPGVRLGQVAFVGGARIAVVDSSGRLLLADAADPQKAHWLEAQEAEDVWPEGSMREALPLATLGDDVAYVGPDGNVVVQTLPQVKPEAGAPFLLEALGAEGAKPEAMFEQRLAGTRFLFAGRFKDTSANFRELTVKELGGEVATKPDAKVTHVALGENPSAALMPALAAKGAKFKSVSEPALAKLLLPTAGEARALLRNEVKNGARRWNTWRERYVEAGGEDFPTSLQGIDLEGLDLQQYRLAVLDFTGAKLAGANLSGVDLFDTVFRGADLRGAIFTGARCFRTVFSGADLRKARLGVYLASARFDGADLRDADLLGAELMYANFSGADLRGARLPEKLTDVKYDARTRWPKGMRPPA</sequence>
<dbReference type="SUPFAM" id="SSF101908">
    <property type="entry name" value="Putative isomerase YbhE"/>
    <property type="match status" value="1"/>
</dbReference>
<keyword evidence="1" id="KW-0853">WD repeat</keyword>
<reference evidence="2 3" key="1">
    <citation type="submission" date="2023-12" db="EMBL/GenBank/DDBJ databases">
        <title>the genome sequence of Hyalangium sp. s54d21.</title>
        <authorList>
            <person name="Zhang X."/>
        </authorList>
    </citation>
    <scope>NUCLEOTIDE SEQUENCE [LARGE SCALE GENOMIC DNA]</scope>
    <source>
        <strain evidence="3">s54d21</strain>
    </source>
</reference>
<evidence type="ECO:0000313" key="2">
    <source>
        <dbReference type="EMBL" id="MDY7233146.1"/>
    </source>
</evidence>
<dbReference type="Pfam" id="PF00400">
    <property type="entry name" value="WD40"/>
    <property type="match status" value="2"/>
</dbReference>
<feature type="repeat" description="WD" evidence="1">
    <location>
        <begin position="174"/>
        <end position="215"/>
    </location>
</feature>
<dbReference type="SUPFAM" id="SSF52113">
    <property type="entry name" value="BRCT domain"/>
    <property type="match status" value="1"/>
</dbReference>
<proteinExistence type="predicted"/>
<organism evidence="2 3">
    <name type="scientific">Hyalangium rubrum</name>
    <dbReference type="NCBI Taxonomy" id="3103134"/>
    <lineage>
        <taxon>Bacteria</taxon>
        <taxon>Pseudomonadati</taxon>
        <taxon>Myxococcota</taxon>
        <taxon>Myxococcia</taxon>
        <taxon>Myxococcales</taxon>
        <taxon>Cystobacterineae</taxon>
        <taxon>Archangiaceae</taxon>
        <taxon>Hyalangium</taxon>
    </lineage>
</organism>
<dbReference type="InterPro" id="IPR036420">
    <property type="entry name" value="BRCT_dom_sf"/>
</dbReference>
<evidence type="ECO:0000313" key="3">
    <source>
        <dbReference type="Proteomes" id="UP001291309"/>
    </source>
</evidence>
<dbReference type="PROSITE" id="PS50082">
    <property type="entry name" value="WD_REPEATS_2"/>
    <property type="match status" value="3"/>
</dbReference>